<keyword evidence="3" id="KW-1185">Reference proteome</keyword>
<evidence type="ECO:0000313" key="3">
    <source>
        <dbReference type="Proteomes" id="UP000593579"/>
    </source>
</evidence>
<accession>A0A7J9D153</accession>
<proteinExistence type="predicted"/>
<evidence type="ECO:0000256" key="1">
    <source>
        <dbReference type="SAM" id="MobiDB-lite"/>
    </source>
</evidence>
<feature type="region of interest" description="Disordered" evidence="1">
    <location>
        <begin position="16"/>
        <end position="51"/>
    </location>
</feature>
<protein>
    <submittedName>
        <fullName evidence="2">Uncharacterized protein</fullName>
    </submittedName>
</protein>
<sequence length="51" mass="5380">MTVVESVLKLGLGKDMLGSSKSKERGICEKDDKQDVVDGNDNGDNSGNAKP</sequence>
<dbReference type="EMBL" id="JABEZY010261916">
    <property type="protein sequence ID" value="MBA0754470.1"/>
    <property type="molecule type" value="Genomic_DNA"/>
</dbReference>
<reference evidence="2 3" key="1">
    <citation type="journal article" date="2019" name="Genome Biol. Evol.">
        <title>Insights into the evolution of the New World diploid cottons (Gossypium, subgenus Houzingenia) based on genome sequencing.</title>
        <authorList>
            <person name="Grover C.E."/>
            <person name="Arick M.A. 2nd"/>
            <person name="Thrash A."/>
            <person name="Conover J.L."/>
            <person name="Sanders W.S."/>
            <person name="Peterson D.G."/>
            <person name="Frelichowski J.E."/>
            <person name="Scheffler J.A."/>
            <person name="Scheffler B.E."/>
            <person name="Wendel J.F."/>
        </authorList>
    </citation>
    <scope>NUCLEOTIDE SEQUENCE [LARGE SCALE GENOMIC DNA]</scope>
    <source>
        <strain evidence="2">5</strain>
        <tissue evidence="2">Leaf</tissue>
    </source>
</reference>
<organism evidence="2 3">
    <name type="scientific">Gossypium gossypioides</name>
    <name type="common">Mexican cotton</name>
    <name type="synonym">Selera gossypioides</name>
    <dbReference type="NCBI Taxonomy" id="34282"/>
    <lineage>
        <taxon>Eukaryota</taxon>
        <taxon>Viridiplantae</taxon>
        <taxon>Streptophyta</taxon>
        <taxon>Embryophyta</taxon>
        <taxon>Tracheophyta</taxon>
        <taxon>Spermatophyta</taxon>
        <taxon>Magnoliopsida</taxon>
        <taxon>eudicotyledons</taxon>
        <taxon>Gunneridae</taxon>
        <taxon>Pentapetalae</taxon>
        <taxon>rosids</taxon>
        <taxon>malvids</taxon>
        <taxon>Malvales</taxon>
        <taxon>Malvaceae</taxon>
        <taxon>Malvoideae</taxon>
        <taxon>Gossypium</taxon>
    </lineage>
</organism>
<dbReference type="AlphaFoldDB" id="A0A7J9D153"/>
<dbReference type="OrthoDB" id="10432164at2759"/>
<evidence type="ECO:0000313" key="2">
    <source>
        <dbReference type="EMBL" id="MBA0754470.1"/>
    </source>
</evidence>
<feature type="compositionally biased region" description="Basic and acidic residues" evidence="1">
    <location>
        <begin position="21"/>
        <end position="36"/>
    </location>
</feature>
<dbReference type="Proteomes" id="UP000593579">
    <property type="component" value="Unassembled WGS sequence"/>
</dbReference>
<gene>
    <name evidence="2" type="ORF">Gogos_022388</name>
</gene>
<name>A0A7J9D153_GOSGO</name>
<comment type="caution">
    <text evidence="2">The sequence shown here is derived from an EMBL/GenBank/DDBJ whole genome shotgun (WGS) entry which is preliminary data.</text>
</comment>